<keyword evidence="2" id="KW-1185">Reference proteome</keyword>
<evidence type="ECO:0008006" key="4">
    <source>
        <dbReference type="Google" id="ProtNLM"/>
    </source>
</evidence>
<proteinExistence type="predicted"/>
<feature type="signal peptide" evidence="1">
    <location>
        <begin position="1"/>
        <end position="27"/>
    </location>
</feature>
<dbReference type="InterPro" id="IPR045860">
    <property type="entry name" value="Snake_toxin-like_sf"/>
</dbReference>
<dbReference type="AlphaFoldDB" id="A0AA85J9Z2"/>
<keyword evidence="1" id="KW-0732">Signal</keyword>
<reference evidence="3" key="2">
    <citation type="submission" date="2023-11" db="UniProtKB">
        <authorList>
            <consortium name="WormBaseParasite"/>
        </authorList>
    </citation>
    <scope>IDENTIFICATION</scope>
</reference>
<dbReference type="SUPFAM" id="SSF57302">
    <property type="entry name" value="Snake toxin-like"/>
    <property type="match status" value="1"/>
</dbReference>
<dbReference type="WBParaSite" id="TREG1_18190.1">
    <property type="protein sequence ID" value="TREG1_18190.1"/>
    <property type="gene ID" value="TREG1_18190"/>
</dbReference>
<accession>A0AA85J9Z2</accession>
<name>A0AA85J9Z2_TRIRE</name>
<organism evidence="2 3">
    <name type="scientific">Trichobilharzia regenti</name>
    <name type="common">Nasal bird schistosome</name>
    <dbReference type="NCBI Taxonomy" id="157069"/>
    <lineage>
        <taxon>Eukaryota</taxon>
        <taxon>Metazoa</taxon>
        <taxon>Spiralia</taxon>
        <taxon>Lophotrochozoa</taxon>
        <taxon>Platyhelminthes</taxon>
        <taxon>Trematoda</taxon>
        <taxon>Digenea</taxon>
        <taxon>Strigeidida</taxon>
        <taxon>Schistosomatoidea</taxon>
        <taxon>Schistosomatidae</taxon>
        <taxon>Trichobilharzia</taxon>
    </lineage>
</organism>
<feature type="chain" id="PRO_5041731046" description="UPAR/Ly6 domain-containing protein" evidence="1">
    <location>
        <begin position="28"/>
        <end position="136"/>
    </location>
</feature>
<dbReference type="Proteomes" id="UP000050795">
    <property type="component" value="Unassembled WGS sequence"/>
</dbReference>
<evidence type="ECO:0000256" key="1">
    <source>
        <dbReference type="SAM" id="SignalP"/>
    </source>
</evidence>
<evidence type="ECO:0000313" key="2">
    <source>
        <dbReference type="Proteomes" id="UP000050795"/>
    </source>
</evidence>
<sequence>MVDQEKLMTRKLTVIFIFVIFVGQSGAQLNCYVCSRCSDPFTSYAIGVSLSSQCRFCKTVFIYDEKMVKFHIEKSCGKVNESCVHRFDAWHNETMEEDCCSTDLCNSSHTLSNSLSLQLFSIFITCLSISTIKIII</sequence>
<protein>
    <recommendedName>
        <fullName evidence="4">UPAR/Ly6 domain-containing protein</fullName>
    </recommendedName>
</protein>
<evidence type="ECO:0000313" key="3">
    <source>
        <dbReference type="WBParaSite" id="TREG1_18190.1"/>
    </source>
</evidence>
<reference evidence="2" key="1">
    <citation type="submission" date="2022-06" db="EMBL/GenBank/DDBJ databases">
        <authorList>
            <person name="Berger JAMES D."/>
            <person name="Berger JAMES D."/>
        </authorList>
    </citation>
    <scope>NUCLEOTIDE SEQUENCE [LARGE SCALE GENOMIC DNA]</scope>
</reference>